<gene>
    <name evidence="1" type="ORF">AHLFYP4_00866</name>
</gene>
<dbReference type="RefSeq" id="WP_156723104.1">
    <property type="nucleotide sequence ID" value="NZ_BAABYN010000001.1"/>
</dbReference>
<evidence type="ECO:0000313" key="1">
    <source>
        <dbReference type="EMBL" id="VYS90924.1"/>
    </source>
</evidence>
<organism evidence="1">
    <name type="scientific">Anaerostipes hadrus</name>
    <dbReference type="NCBI Taxonomy" id="649756"/>
    <lineage>
        <taxon>Bacteria</taxon>
        <taxon>Bacillati</taxon>
        <taxon>Bacillota</taxon>
        <taxon>Clostridia</taxon>
        <taxon>Lachnospirales</taxon>
        <taxon>Lachnospiraceae</taxon>
        <taxon>Anaerostipes</taxon>
    </lineage>
</organism>
<dbReference type="AlphaFoldDB" id="A0A6N2SD79"/>
<proteinExistence type="predicted"/>
<reference evidence="1" key="1">
    <citation type="submission" date="2019-11" db="EMBL/GenBank/DDBJ databases">
        <authorList>
            <person name="Feng L."/>
        </authorList>
    </citation>
    <scope>NUCLEOTIDE SEQUENCE</scope>
    <source>
        <strain evidence="1">AhadrusLFYP4</strain>
    </source>
</reference>
<sequence length="429" mass="50288">MRKELENIIQKQVRNEDAYSRKGRREIPLYKTNDSKISYENYQLQWMMDHGYSLRDLMQSMDEYYDDKYIYIIGKTFDDLFTEWKNESGFNQELWSCKEEAINAGECNDILKEETSDIEKMIEELTEDVMDLSLRQPDGVVHNADTILEDSVRKVDFQTEGISNDILKLYLEAENKEDFKSLFYVMTDMKFEDYLLKSQEIMKQNIIENKSKNVAESKDVSEKEPTDFEGTVKELTEQVLDLSTKQPDGMIHDADTILADIMEAADFQVSGISDDILKLYLDVENKDDFESLFYLMTDEKFENYLLKSKKIMEQNIAESKHLKYKLTEKDEIGDIFHHMKIFNSLYYDASSVPYIKLTDSMDGSDLRKIANVLGIYSIKANEFCISKRKALICNLDFVDIMRIAEHEKYNVETGIIKNSNDECYILTRK</sequence>
<dbReference type="EMBL" id="CACRSX010000018">
    <property type="protein sequence ID" value="VYS90924.1"/>
    <property type="molecule type" value="Genomic_DNA"/>
</dbReference>
<name>A0A6N2SD79_ANAHA</name>
<accession>A0A6N2SD79</accession>
<protein>
    <submittedName>
        <fullName evidence="1">Uncharacterized protein</fullName>
    </submittedName>
</protein>